<dbReference type="PANTHER" id="PTHR43818:SF1">
    <property type="entry name" value="GLYCOSYL HYDROLASE FAMILY 109 PROTEIN"/>
    <property type="match status" value="1"/>
</dbReference>
<dbReference type="SUPFAM" id="SSF51735">
    <property type="entry name" value="NAD(P)-binding Rossmann-fold domains"/>
    <property type="match status" value="1"/>
</dbReference>
<keyword evidence="6" id="KW-0326">Glycosidase</keyword>
<evidence type="ECO:0000256" key="3">
    <source>
        <dbReference type="ARBA" id="ARBA00016631"/>
    </source>
</evidence>
<comment type="similarity">
    <text evidence="2">Belongs to the Gfo/Idh/MocA family. Glycosyl hydrolase 109 subfamily.</text>
</comment>
<dbReference type="Gene3D" id="3.30.360.10">
    <property type="entry name" value="Dihydrodipicolinate Reductase, domain 2"/>
    <property type="match status" value="1"/>
</dbReference>
<comment type="caution">
    <text evidence="9">The sequence shown here is derived from an EMBL/GenBank/DDBJ whole genome shotgun (WGS) entry which is preliminary data.</text>
</comment>
<dbReference type="InterPro" id="IPR000683">
    <property type="entry name" value="Gfo/Idh/MocA-like_OxRdtase_N"/>
</dbReference>
<evidence type="ECO:0000256" key="2">
    <source>
        <dbReference type="ARBA" id="ARBA00009329"/>
    </source>
</evidence>
<dbReference type="EMBL" id="BAAANH010000004">
    <property type="protein sequence ID" value="GAA1762912.1"/>
    <property type="molecule type" value="Genomic_DNA"/>
</dbReference>
<evidence type="ECO:0000313" key="10">
    <source>
        <dbReference type="Proteomes" id="UP001500506"/>
    </source>
</evidence>
<dbReference type="Pfam" id="PF01408">
    <property type="entry name" value="GFO_IDH_MocA"/>
    <property type="match status" value="1"/>
</dbReference>
<dbReference type="PROSITE" id="PS51318">
    <property type="entry name" value="TAT"/>
    <property type="match status" value="1"/>
</dbReference>
<dbReference type="InterPro" id="IPR006311">
    <property type="entry name" value="TAT_signal"/>
</dbReference>
<dbReference type="RefSeq" id="WP_232497517.1">
    <property type="nucleotide sequence ID" value="NZ_BAAANH010000004.1"/>
</dbReference>
<sequence>MTRLFTSPREKVGSTSDLQSAASGFTRRNLIGGALAGVALATTMTSGAATAAAPMRKSGSTSMANEPFQPVDVVKIGLIGMGNRGMGMLGSWVGVPGAQVVAVCDVRADRATRAADRVANAGMSRPREYSGSDESFQKMLDTEELDLVYIATPWEFHHAQGKAALLAGAHVGVELPIATELDELWDLVDTSEQTRKHLFLMENCSYGRNELAMLKMAHDGVFGDVTSGHGGYLHDLRALLFNDGYYTDDWRRLWHTRSTASFYAMHGLAPIAAAMDINRGDRFTTLSATATAAKGLADYRERFIPRDHRSWNEEYINGDLVTCMLSTAKGRVVRAEHNVSQPRPYSRINTIEGSRGIFEDYVGGDGTGARIYSEPRHSGDTWRGASALRAEFDHWLWKDLEGPAAGGGHGGMDYILQWRIVQQMRTGQVPDIDVYDSAAWCAPVPLSVMSLEKNGRPVEVPDFTRGEWKKLRLGLDSVRSTMPAVA</sequence>
<dbReference type="InterPro" id="IPR049303">
    <property type="entry name" value="Glyco_hydro_109_C"/>
</dbReference>
<feature type="domain" description="Gfo/Idh/MocA-like oxidoreductase N-terminal" evidence="7">
    <location>
        <begin position="75"/>
        <end position="198"/>
    </location>
</feature>
<protein>
    <recommendedName>
        <fullName evidence="3">Glycosyl hydrolase family 109 protein</fullName>
    </recommendedName>
</protein>
<keyword evidence="5" id="KW-0520">NAD</keyword>
<dbReference type="PANTHER" id="PTHR43818">
    <property type="entry name" value="BCDNA.GH03377"/>
    <property type="match status" value="1"/>
</dbReference>
<evidence type="ECO:0000256" key="4">
    <source>
        <dbReference type="ARBA" id="ARBA00022801"/>
    </source>
</evidence>
<dbReference type="Proteomes" id="UP001500506">
    <property type="component" value="Unassembled WGS sequence"/>
</dbReference>
<evidence type="ECO:0000259" key="8">
    <source>
        <dbReference type="Pfam" id="PF21252"/>
    </source>
</evidence>
<dbReference type="Pfam" id="PF21252">
    <property type="entry name" value="Glyco_hydro_109_C"/>
    <property type="match status" value="1"/>
</dbReference>
<keyword evidence="10" id="KW-1185">Reference proteome</keyword>
<name>A0ABN2KQD7_9MICO</name>
<organism evidence="9 10">
    <name type="scientific">Agromyces humatus</name>
    <dbReference type="NCBI Taxonomy" id="279573"/>
    <lineage>
        <taxon>Bacteria</taxon>
        <taxon>Bacillati</taxon>
        <taxon>Actinomycetota</taxon>
        <taxon>Actinomycetes</taxon>
        <taxon>Micrococcales</taxon>
        <taxon>Microbacteriaceae</taxon>
        <taxon>Agromyces</taxon>
    </lineage>
</organism>
<evidence type="ECO:0000313" key="9">
    <source>
        <dbReference type="EMBL" id="GAA1762912.1"/>
    </source>
</evidence>
<gene>
    <name evidence="9" type="ORF">GCM10009747_23000</name>
</gene>
<reference evidence="10" key="1">
    <citation type="journal article" date="2019" name="Int. J. Syst. Evol. Microbiol.">
        <title>The Global Catalogue of Microorganisms (GCM) 10K type strain sequencing project: providing services to taxonomists for standard genome sequencing and annotation.</title>
        <authorList>
            <consortium name="The Broad Institute Genomics Platform"/>
            <consortium name="The Broad Institute Genome Sequencing Center for Infectious Disease"/>
            <person name="Wu L."/>
            <person name="Ma J."/>
        </authorList>
    </citation>
    <scope>NUCLEOTIDE SEQUENCE [LARGE SCALE GENOMIC DNA]</scope>
    <source>
        <strain evidence="10">JCM 14319</strain>
    </source>
</reference>
<evidence type="ECO:0000256" key="6">
    <source>
        <dbReference type="ARBA" id="ARBA00023295"/>
    </source>
</evidence>
<evidence type="ECO:0000259" key="7">
    <source>
        <dbReference type="Pfam" id="PF01408"/>
    </source>
</evidence>
<accession>A0ABN2KQD7</accession>
<dbReference type="InterPro" id="IPR036291">
    <property type="entry name" value="NAD(P)-bd_dom_sf"/>
</dbReference>
<keyword evidence="4" id="KW-0378">Hydrolase</keyword>
<evidence type="ECO:0000256" key="1">
    <source>
        <dbReference type="ARBA" id="ARBA00001911"/>
    </source>
</evidence>
<comment type="cofactor">
    <cofactor evidence="1">
        <name>NAD(+)</name>
        <dbReference type="ChEBI" id="CHEBI:57540"/>
    </cofactor>
</comment>
<dbReference type="Gene3D" id="3.40.50.720">
    <property type="entry name" value="NAD(P)-binding Rossmann-like Domain"/>
    <property type="match status" value="1"/>
</dbReference>
<dbReference type="InterPro" id="IPR050463">
    <property type="entry name" value="Gfo/Idh/MocA_oxidrdct_glycsds"/>
</dbReference>
<evidence type="ECO:0000256" key="5">
    <source>
        <dbReference type="ARBA" id="ARBA00023027"/>
    </source>
</evidence>
<proteinExistence type="inferred from homology"/>
<feature type="domain" description="Glycosyl hydrolase 109 C-terminal" evidence="8">
    <location>
        <begin position="211"/>
        <end position="383"/>
    </location>
</feature>